<dbReference type="Proteomes" id="UP000002051">
    <property type="component" value="Chromosome 3"/>
</dbReference>
<sequence>MARENGPGGRLLRVGGSRNDDGNRNRREMFFLAREYQANRPRQYLVSFDWRFISFLFFQQAPPCIPPPNIKL</sequence>
<keyword evidence="4" id="KW-1185">Reference proteome</keyword>
<proteinExistence type="predicted"/>
<name>G7JAE7_MEDTR</name>
<gene>
    <name evidence="2" type="ordered locus">MTR_3g106460</name>
</gene>
<protein>
    <submittedName>
        <fullName evidence="2 3">Uncharacterized protein</fullName>
    </submittedName>
</protein>
<dbReference type="PaxDb" id="3880-AES73586"/>
<evidence type="ECO:0000256" key="1">
    <source>
        <dbReference type="SAM" id="MobiDB-lite"/>
    </source>
</evidence>
<organism evidence="2 4">
    <name type="scientific">Medicago truncatula</name>
    <name type="common">Barrel medic</name>
    <name type="synonym">Medicago tribuloides</name>
    <dbReference type="NCBI Taxonomy" id="3880"/>
    <lineage>
        <taxon>Eukaryota</taxon>
        <taxon>Viridiplantae</taxon>
        <taxon>Streptophyta</taxon>
        <taxon>Embryophyta</taxon>
        <taxon>Tracheophyta</taxon>
        <taxon>Spermatophyta</taxon>
        <taxon>Magnoliopsida</taxon>
        <taxon>eudicotyledons</taxon>
        <taxon>Gunneridae</taxon>
        <taxon>Pentapetalae</taxon>
        <taxon>rosids</taxon>
        <taxon>fabids</taxon>
        <taxon>Fabales</taxon>
        <taxon>Fabaceae</taxon>
        <taxon>Papilionoideae</taxon>
        <taxon>50 kb inversion clade</taxon>
        <taxon>NPAAA clade</taxon>
        <taxon>Hologalegina</taxon>
        <taxon>IRL clade</taxon>
        <taxon>Trifolieae</taxon>
        <taxon>Medicago</taxon>
    </lineage>
</organism>
<evidence type="ECO:0000313" key="2">
    <source>
        <dbReference type="EMBL" id="AES73586.1"/>
    </source>
</evidence>
<accession>G7JAE7</accession>
<evidence type="ECO:0000313" key="3">
    <source>
        <dbReference type="EnsemblPlants" id="AES73586"/>
    </source>
</evidence>
<dbReference type="EMBL" id="CM001219">
    <property type="protein sequence ID" value="AES73586.1"/>
    <property type="molecule type" value="Genomic_DNA"/>
</dbReference>
<evidence type="ECO:0000313" key="4">
    <source>
        <dbReference type="Proteomes" id="UP000002051"/>
    </source>
</evidence>
<feature type="region of interest" description="Disordered" evidence="1">
    <location>
        <begin position="1"/>
        <end position="24"/>
    </location>
</feature>
<reference evidence="3" key="3">
    <citation type="submission" date="2015-04" db="UniProtKB">
        <authorList>
            <consortium name="EnsemblPlants"/>
        </authorList>
    </citation>
    <scope>IDENTIFICATION</scope>
    <source>
        <strain evidence="3">cv. Jemalong A17</strain>
    </source>
</reference>
<dbReference type="HOGENOM" id="CLU_2725975_0_0_1"/>
<dbReference type="AlphaFoldDB" id="G7JAE7"/>
<dbReference type="EnsemblPlants" id="AES73586">
    <property type="protein sequence ID" value="AES73586"/>
    <property type="gene ID" value="MTR_3g106460"/>
</dbReference>
<reference evidence="2 4" key="2">
    <citation type="journal article" date="2014" name="BMC Genomics">
        <title>An improved genome release (version Mt4.0) for the model legume Medicago truncatula.</title>
        <authorList>
            <person name="Tang H."/>
            <person name="Krishnakumar V."/>
            <person name="Bidwell S."/>
            <person name="Rosen B."/>
            <person name="Chan A."/>
            <person name="Zhou S."/>
            <person name="Gentzbittel L."/>
            <person name="Childs K.L."/>
            <person name="Yandell M."/>
            <person name="Gundlach H."/>
            <person name="Mayer K.F."/>
            <person name="Schwartz D.C."/>
            <person name="Town C.D."/>
        </authorList>
    </citation>
    <scope>GENOME REANNOTATION</scope>
    <source>
        <strain evidence="3 4">cv. Jemalong A17</strain>
    </source>
</reference>
<reference evidence="2 4" key="1">
    <citation type="journal article" date="2011" name="Nature">
        <title>The Medicago genome provides insight into the evolution of rhizobial symbioses.</title>
        <authorList>
            <person name="Young N.D."/>
            <person name="Debelle F."/>
            <person name="Oldroyd G.E."/>
            <person name="Geurts R."/>
            <person name="Cannon S.B."/>
            <person name="Udvardi M.K."/>
            <person name="Benedito V.A."/>
            <person name="Mayer K.F."/>
            <person name="Gouzy J."/>
            <person name="Schoof H."/>
            <person name="Van de Peer Y."/>
            <person name="Proost S."/>
            <person name="Cook D.R."/>
            <person name="Meyers B.C."/>
            <person name="Spannagl M."/>
            <person name="Cheung F."/>
            <person name="De Mita S."/>
            <person name="Krishnakumar V."/>
            <person name="Gundlach H."/>
            <person name="Zhou S."/>
            <person name="Mudge J."/>
            <person name="Bharti A.K."/>
            <person name="Murray J.D."/>
            <person name="Naoumkina M.A."/>
            <person name="Rosen B."/>
            <person name="Silverstein K.A."/>
            <person name="Tang H."/>
            <person name="Rombauts S."/>
            <person name="Zhao P.X."/>
            <person name="Zhou P."/>
            <person name="Barbe V."/>
            <person name="Bardou P."/>
            <person name="Bechner M."/>
            <person name="Bellec A."/>
            <person name="Berger A."/>
            <person name="Berges H."/>
            <person name="Bidwell S."/>
            <person name="Bisseling T."/>
            <person name="Choisne N."/>
            <person name="Couloux A."/>
            <person name="Denny R."/>
            <person name="Deshpande S."/>
            <person name="Dai X."/>
            <person name="Doyle J.J."/>
            <person name="Dudez A.M."/>
            <person name="Farmer A.D."/>
            <person name="Fouteau S."/>
            <person name="Franken C."/>
            <person name="Gibelin C."/>
            <person name="Gish J."/>
            <person name="Goldstein S."/>
            <person name="Gonzalez A.J."/>
            <person name="Green P.J."/>
            <person name="Hallab A."/>
            <person name="Hartog M."/>
            <person name="Hua A."/>
            <person name="Humphray S.J."/>
            <person name="Jeong D.H."/>
            <person name="Jing Y."/>
            <person name="Jocker A."/>
            <person name="Kenton S.M."/>
            <person name="Kim D.J."/>
            <person name="Klee K."/>
            <person name="Lai H."/>
            <person name="Lang C."/>
            <person name="Lin S."/>
            <person name="Macmil S.L."/>
            <person name="Magdelenat G."/>
            <person name="Matthews L."/>
            <person name="McCorrison J."/>
            <person name="Monaghan E.L."/>
            <person name="Mun J.H."/>
            <person name="Najar F.Z."/>
            <person name="Nicholson C."/>
            <person name="Noirot C."/>
            <person name="O'Bleness M."/>
            <person name="Paule C.R."/>
            <person name="Poulain J."/>
            <person name="Prion F."/>
            <person name="Qin B."/>
            <person name="Qu C."/>
            <person name="Retzel E.F."/>
            <person name="Riddle C."/>
            <person name="Sallet E."/>
            <person name="Samain S."/>
            <person name="Samson N."/>
            <person name="Sanders I."/>
            <person name="Saurat O."/>
            <person name="Scarpelli C."/>
            <person name="Schiex T."/>
            <person name="Segurens B."/>
            <person name="Severin A.J."/>
            <person name="Sherrier D.J."/>
            <person name="Shi R."/>
            <person name="Sims S."/>
            <person name="Singer S.R."/>
            <person name="Sinharoy S."/>
            <person name="Sterck L."/>
            <person name="Viollet A."/>
            <person name="Wang B.B."/>
            <person name="Wang K."/>
            <person name="Wang M."/>
            <person name="Wang X."/>
            <person name="Warfsmann J."/>
            <person name="Weissenbach J."/>
            <person name="White D.D."/>
            <person name="White J.D."/>
            <person name="Wiley G.B."/>
            <person name="Wincker P."/>
            <person name="Xing Y."/>
            <person name="Yang L."/>
            <person name="Yao Z."/>
            <person name="Ying F."/>
            <person name="Zhai J."/>
            <person name="Zhou L."/>
            <person name="Zuber A."/>
            <person name="Denarie J."/>
            <person name="Dixon R.A."/>
            <person name="May G.D."/>
            <person name="Schwartz D.C."/>
            <person name="Rogers J."/>
            <person name="Quetier F."/>
            <person name="Town C.D."/>
            <person name="Roe B.A."/>
        </authorList>
    </citation>
    <scope>NUCLEOTIDE SEQUENCE [LARGE SCALE GENOMIC DNA]</scope>
    <source>
        <strain evidence="2">A17</strain>
        <strain evidence="3 4">cv. Jemalong A17</strain>
    </source>
</reference>